<evidence type="ECO:0000256" key="1">
    <source>
        <dbReference type="ARBA" id="ARBA00004141"/>
    </source>
</evidence>
<feature type="transmembrane region" description="Helical" evidence="11">
    <location>
        <begin position="160"/>
        <end position="178"/>
    </location>
</feature>
<dbReference type="GO" id="GO:0034707">
    <property type="term" value="C:chloride channel complex"/>
    <property type="evidence" value="ECO:0007669"/>
    <property type="project" value="UniProtKB-KW"/>
</dbReference>
<comment type="subcellular location">
    <subcellularLocation>
        <location evidence="1">Membrane</location>
        <topology evidence="1">Multi-pass membrane protein</topology>
    </subcellularLocation>
</comment>
<accession>A0A1I6R187</accession>
<evidence type="ECO:0000256" key="7">
    <source>
        <dbReference type="ARBA" id="ARBA00023173"/>
    </source>
</evidence>
<feature type="transmembrane region" description="Helical" evidence="11">
    <location>
        <begin position="281"/>
        <end position="301"/>
    </location>
</feature>
<evidence type="ECO:0000256" key="6">
    <source>
        <dbReference type="ARBA" id="ARBA00023136"/>
    </source>
</evidence>
<feature type="region of interest" description="Disordered" evidence="10">
    <location>
        <begin position="1"/>
        <end position="51"/>
    </location>
</feature>
<evidence type="ECO:0000256" key="8">
    <source>
        <dbReference type="ARBA" id="ARBA00023214"/>
    </source>
</evidence>
<protein>
    <submittedName>
        <fullName evidence="12">H+/Cl-antiporter ClcA</fullName>
    </submittedName>
</protein>
<feature type="transmembrane region" description="Helical" evidence="11">
    <location>
        <begin position="342"/>
        <end position="362"/>
    </location>
</feature>
<dbReference type="InterPro" id="IPR014743">
    <property type="entry name" value="Cl-channel_core"/>
</dbReference>
<evidence type="ECO:0000256" key="5">
    <source>
        <dbReference type="ARBA" id="ARBA00023065"/>
    </source>
</evidence>
<keyword evidence="8" id="KW-0868">Chloride</keyword>
<evidence type="ECO:0000313" key="13">
    <source>
        <dbReference type="Proteomes" id="UP000198873"/>
    </source>
</evidence>
<organism evidence="12 13">
    <name type="scientific">Streptomyces harbinensis</name>
    <dbReference type="NCBI Taxonomy" id="1176198"/>
    <lineage>
        <taxon>Bacteria</taxon>
        <taxon>Bacillati</taxon>
        <taxon>Actinomycetota</taxon>
        <taxon>Actinomycetes</taxon>
        <taxon>Kitasatosporales</taxon>
        <taxon>Streptomycetaceae</taxon>
        <taxon>Streptomyces</taxon>
    </lineage>
</organism>
<dbReference type="EMBL" id="FPAB01000002">
    <property type="protein sequence ID" value="SFS58432.1"/>
    <property type="molecule type" value="Genomic_DNA"/>
</dbReference>
<keyword evidence="7" id="KW-0869">Chloride channel</keyword>
<feature type="transmembrane region" description="Helical" evidence="11">
    <location>
        <begin position="313"/>
        <end position="330"/>
    </location>
</feature>
<dbReference type="GO" id="GO:0005254">
    <property type="term" value="F:chloride channel activity"/>
    <property type="evidence" value="ECO:0007669"/>
    <property type="project" value="UniProtKB-KW"/>
</dbReference>
<feature type="transmembrane region" description="Helical" evidence="11">
    <location>
        <begin position="243"/>
        <end position="261"/>
    </location>
</feature>
<sequence length="473" mass="47499">MDIGSGNVRGGCIGGGGDDRGRDGPPDGGDRGPGGRPGREDARPAAPLEQPNLVAPVDVPALSPRLWVLVAATGVLAGLAGSALMLLLEATSALAYGHRSGDLLTAVEEAGPGRRVLVLAAAGVLAGAGWWLLARWTGPGGSEVSTALWRDRGRLPMRRSLGTAFLSTVIVGMGASLGREAAPRLAGAALASRLSDRAGIDTAHRRLLAACGAGAGMACVYNVPLGGALLTLEVMLGVLSLRLALPALAACCIATGVSWIVLPTGPTYQLPEVPLSGSLTVFALVIGPLAGLAAVGWVRMIRVAHRHRPTGRGLLIAPALVFTGVGLLAIPFPELLGNGKDIVDLALGAQLAVPAVLVLLLLKPLVTAGSLGSGASGGLFTPTIVIGALLGALAGRGWAQLWDAPAAGFAVLGAAAVLAAAMQAPLAAVVLMLELTRTTDALTVPLILAVTGAILVSRALDTPSLYSVRLPAQ</sequence>
<keyword evidence="13" id="KW-1185">Reference proteome</keyword>
<dbReference type="Gene3D" id="1.10.3080.10">
    <property type="entry name" value="Clc chloride channel"/>
    <property type="match status" value="1"/>
</dbReference>
<dbReference type="Pfam" id="PF00654">
    <property type="entry name" value="Voltage_CLC"/>
    <property type="match status" value="1"/>
</dbReference>
<feature type="compositionally biased region" description="Basic and acidic residues" evidence="10">
    <location>
        <begin position="17"/>
        <end position="30"/>
    </location>
</feature>
<keyword evidence="3 11" id="KW-0812">Transmembrane</keyword>
<feature type="compositionally biased region" description="Gly residues" evidence="10">
    <location>
        <begin position="7"/>
        <end position="16"/>
    </location>
</feature>
<dbReference type="PANTHER" id="PTHR43427:SF6">
    <property type="entry name" value="CHLORIDE CHANNEL PROTEIN CLC-E"/>
    <property type="match status" value="1"/>
</dbReference>
<keyword evidence="9" id="KW-0407">Ion channel</keyword>
<feature type="transmembrane region" description="Helical" evidence="11">
    <location>
        <begin position="442"/>
        <end position="460"/>
    </location>
</feature>
<gene>
    <name evidence="12" type="ORF">SAMN05444716_102638</name>
</gene>
<feature type="transmembrane region" description="Helical" evidence="11">
    <location>
        <begin position="66"/>
        <end position="96"/>
    </location>
</feature>
<dbReference type="PANTHER" id="PTHR43427">
    <property type="entry name" value="CHLORIDE CHANNEL PROTEIN CLC-E"/>
    <property type="match status" value="1"/>
</dbReference>
<keyword evidence="4 11" id="KW-1133">Transmembrane helix</keyword>
<keyword evidence="2" id="KW-0813">Transport</keyword>
<dbReference type="AlphaFoldDB" id="A0A1I6R187"/>
<evidence type="ECO:0000256" key="11">
    <source>
        <dbReference type="SAM" id="Phobius"/>
    </source>
</evidence>
<feature type="transmembrane region" description="Helical" evidence="11">
    <location>
        <begin position="207"/>
        <end position="231"/>
    </location>
</feature>
<dbReference type="SUPFAM" id="SSF81340">
    <property type="entry name" value="Clc chloride channel"/>
    <property type="match status" value="1"/>
</dbReference>
<dbReference type="InterPro" id="IPR001807">
    <property type="entry name" value="ClC"/>
</dbReference>
<feature type="transmembrane region" description="Helical" evidence="11">
    <location>
        <begin position="374"/>
        <end position="394"/>
    </location>
</feature>
<evidence type="ECO:0000256" key="2">
    <source>
        <dbReference type="ARBA" id="ARBA00022448"/>
    </source>
</evidence>
<evidence type="ECO:0000313" key="12">
    <source>
        <dbReference type="EMBL" id="SFS58432.1"/>
    </source>
</evidence>
<feature type="transmembrane region" description="Helical" evidence="11">
    <location>
        <begin position="116"/>
        <end position="133"/>
    </location>
</feature>
<keyword evidence="6 11" id="KW-0472">Membrane</keyword>
<keyword evidence="5" id="KW-0406">Ion transport</keyword>
<reference evidence="13" key="1">
    <citation type="submission" date="2016-10" db="EMBL/GenBank/DDBJ databases">
        <authorList>
            <person name="Varghese N."/>
            <person name="Submissions S."/>
        </authorList>
    </citation>
    <scope>NUCLEOTIDE SEQUENCE [LARGE SCALE GENOMIC DNA]</scope>
    <source>
        <strain evidence="13">CGMCC 4.7047</strain>
    </source>
</reference>
<proteinExistence type="predicted"/>
<evidence type="ECO:0000256" key="10">
    <source>
        <dbReference type="SAM" id="MobiDB-lite"/>
    </source>
</evidence>
<dbReference type="PRINTS" id="PR00762">
    <property type="entry name" value="CLCHANNEL"/>
</dbReference>
<feature type="transmembrane region" description="Helical" evidence="11">
    <location>
        <begin position="406"/>
        <end position="430"/>
    </location>
</feature>
<name>A0A1I6R187_9ACTN</name>
<dbReference type="STRING" id="1176198.SAMN05444716_102638"/>
<dbReference type="Proteomes" id="UP000198873">
    <property type="component" value="Unassembled WGS sequence"/>
</dbReference>
<evidence type="ECO:0000256" key="9">
    <source>
        <dbReference type="ARBA" id="ARBA00023303"/>
    </source>
</evidence>
<evidence type="ECO:0000256" key="3">
    <source>
        <dbReference type="ARBA" id="ARBA00022692"/>
    </source>
</evidence>
<dbReference type="InterPro" id="IPR050368">
    <property type="entry name" value="ClC-type_chloride_channel"/>
</dbReference>
<evidence type="ECO:0000256" key="4">
    <source>
        <dbReference type="ARBA" id="ARBA00022989"/>
    </source>
</evidence>